<feature type="domain" description="GH16" evidence="9">
    <location>
        <begin position="878"/>
        <end position="1162"/>
    </location>
</feature>
<keyword evidence="7" id="KW-0325">Glycoprotein</keyword>
<dbReference type="SUPFAM" id="SSF49265">
    <property type="entry name" value="Fibronectin type III"/>
    <property type="match status" value="1"/>
</dbReference>
<sequence length="1162" mass="132379">MKIAFVKGNAAFAKKLYGGPVLSDTEPYRTFPLKEKLGFDNFNKDLHNYSLVWKPDDGYSLFAFHGKLNEEMEGLEAGHWSRDITKAKNGLWIFRDRKAKLKIGDKIYFWTYVLKNGLGYRQDNGEWTVTGYVGEDGNPISEGVSPNSTCVTSSTATPNLQPPTTSSGEGPTYPCELSQSQVSVPGFVCKGQLLFEDNFSEDIDNGKIWTPEIKFPAEPDYPFNIYLYDQNIQVKDGKLTIKPMTLESRYGEGAVDTFLDLTDRCTGKIGTDECYRRAFGPQIIPPIISGKVTTKHSFAFKYGRIEVGARMPLGKWLIPEIQLEPRDNVYGAKRYASGLLRVACVRGNVEYSKNLYGGPILYDSDPFRSAYLKEKVGFDHWSKTFHNYTLVWRPDGISLYVDGESYGNVLPGEGFAEEARKNNIKSGSQWLKGTLMAPFDQMFYISLGLSVGGIHEFPNGPNKPWTNEGVKAMIDFWKAKDQWFSTCARHSLIEASSTLRHCDPSFALLLPSPPSQLFPSHNLFNEVKVGAFSRGKAIAMINFNSITFFLLLLIFSRSIATPRPFERYLDAPFLKSVSGTVPAGLFIAWNGVRQRTDDPVLGFKIKLWILKQETNIEYDLLNAEEYPGEIHNIKPTKQINILIYPQSFRINETLGFPWKEFIVEREEEYSKSLHIKNLDYNVVYEVRVLAYKIDQDGPMSEPMRIKLVKVGENLGHTIKKTSVGCEFLIKSDDRIKMFHFEANFYSPNGTFYKSIREFIVEETNGYWMYEDLETPLKVGDTVVYYLFVAFKRGVTDMVRWLFKVPGYTGKEKDVVHKNDVLEPSPDVYNTCKRTDTVIFKGKACSGNMIFEDNFDTFREDLWQIEQYIPDDDPYHPFVTYQNKPSNPTVFVDDGLLIIKPKLPGNITEFSDESFLYGKSHLEHECTNQICADLPGILPTVLSGKLKAKVAFTYGIVEIRAKMPIGDWLYPEIQLESLTKKYGKANYSSGLLRIASVFGNEGSNDTYNNKFLGGSPLLNIACLSSNEAKKKISNGTWSDDFHIYSLKWTPDVIEQYVDGEMWNRFRQGRKGLRSWLPLNCRNNWFELLGTGGKMAPFDHHFFLTLGVAAGGMIFPDNMNGTLGIKPWRNKERRALQKFWKDLPNWYQTWTQPLLIDYVKISAL</sequence>
<evidence type="ECO:0000256" key="3">
    <source>
        <dbReference type="ARBA" id="ARBA00022525"/>
    </source>
</evidence>
<dbReference type="PROSITE" id="PS51762">
    <property type="entry name" value="GH16_2"/>
    <property type="match status" value="2"/>
</dbReference>
<feature type="domain" description="CBM39" evidence="10">
    <location>
        <begin position="24"/>
        <end position="134"/>
    </location>
</feature>
<keyword evidence="3" id="KW-0964">Secreted</keyword>
<dbReference type="InterPro" id="IPR031756">
    <property type="entry name" value="BGBP_N"/>
</dbReference>
<dbReference type="AlphaFoldDB" id="A0A8J2QM36"/>
<dbReference type="CDD" id="cd02179">
    <property type="entry name" value="GH16_beta_GRP"/>
    <property type="match status" value="1"/>
</dbReference>
<comment type="subcellular location">
    <subcellularLocation>
        <location evidence="1">Secreted</location>
    </subcellularLocation>
</comment>
<evidence type="ECO:0000259" key="9">
    <source>
        <dbReference type="PROSITE" id="PS51762"/>
    </source>
</evidence>
<feature type="domain" description="GH16" evidence="9">
    <location>
        <begin position="166"/>
        <end position="535"/>
    </location>
</feature>
<evidence type="ECO:0000256" key="5">
    <source>
        <dbReference type="ARBA" id="ARBA00022729"/>
    </source>
</evidence>
<comment type="caution">
    <text evidence="11">The sequence shown here is derived from an EMBL/GenBank/DDBJ whole genome shotgun (WGS) entry which is preliminary data.</text>
</comment>
<dbReference type="EMBL" id="CAKASE010000046">
    <property type="protein sequence ID" value="CAG9561448.1"/>
    <property type="molecule type" value="Genomic_DNA"/>
</dbReference>
<evidence type="ECO:0000259" key="10">
    <source>
        <dbReference type="PROSITE" id="PS51969"/>
    </source>
</evidence>
<keyword evidence="5" id="KW-0732">Signal</keyword>
<keyword evidence="12" id="KW-1185">Reference proteome</keyword>
<evidence type="ECO:0000256" key="2">
    <source>
        <dbReference type="ARBA" id="ARBA00008781"/>
    </source>
</evidence>
<dbReference type="GO" id="GO:0005975">
    <property type="term" value="P:carbohydrate metabolic process"/>
    <property type="evidence" value="ECO:0007669"/>
    <property type="project" value="InterPro"/>
</dbReference>
<organism evidence="11 12">
    <name type="scientific">Danaus chrysippus</name>
    <name type="common">African queen</name>
    <dbReference type="NCBI Taxonomy" id="151541"/>
    <lineage>
        <taxon>Eukaryota</taxon>
        <taxon>Metazoa</taxon>
        <taxon>Ecdysozoa</taxon>
        <taxon>Arthropoda</taxon>
        <taxon>Hexapoda</taxon>
        <taxon>Insecta</taxon>
        <taxon>Pterygota</taxon>
        <taxon>Neoptera</taxon>
        <taxon>Endopterygota</taxon>
        <taxon>Lepidoptera</taxon>
        <taxon>Glossata</taxon>
        <taxon>Ditrysia</taxon>
        <taxon>Papilionoidea</taxon>
        <taxon>Nymphalidae</taxon>
        <taxon>Danainae</taxon>
        <taxon>Danaini</taxon>
        <taxon>Danaina</taxon>
        <taxon>Danaus</taxon>
        <taxon>Anosia</taxon>
    </lineage>
</organism>
<dbReference type="Gene3D" id="2.60.40.2140">
    <property type="entry name" value="Beta-1,3-glucan-recognition protein, N-terminal domain"/>
    <property type="match status" value="2"/>
</dbReference>
<reference evidence="11" key="1">
    <citation type="submission" date="2021-09" db="EMBL/GenBank/DDBJ databases">
        <authorList>
            <person name="Martin H S."/>
        </authorList>
    </citation>
    <scope>NUCLEOTIDE SEQUENCE</scope>
</reference>
<proteinExistence type="inferred from homology"/>
<dbReference type="PANTHER" id="PTHR10963:SF60">
    <property type="entry name" value="GRAM-NEGATIVE BACTERIA-BINDING PROTEIN 1-RELATED"/>
    <property type="match status" value="1"/>
</dbReference>
<dbReference type="InterPro" id="IPR013320">
    <property type="entry name" value="ConA-like_dom_sf"/>
</dbReference>
<dbReference type="Pfam" id="PF00722">
    <property type="entry name" value="Glyco_hydro_16"/>
    <property type="match status" value="1"/>
</dbReference>
<feature type="domain" description="CBM39" evidence="10">
    <location>
        <begin position="708"/>
        <end position="809"/>
    </location>
</feature>
<evidence type="ECO:0000256" key="8">
    <source>
        <dbReference type="SAM" id="MobiDB-lite"/>
    </source>
</evidence>
<dbReference type="PROSITE" id="PS51969">
    <property type="entry name" value="CBM39"/>
    <property type="match status" value="2"/>
</dbReference>
<evidence type="ECO:0000313" key="11">
    <source>
        <dbReference type="EMBL" id="CAG9561448.1"/>
    </source>
</evidence>
<evidence type="ECO:0000256" key="6">
    <source>
        <dbReference type="ARBA" id="ARBA00022859"/>
    </source>
</evidence>
<dbReference type="InterPro" id="IPR000757">
    <property type="entry name" value="Beta-glucanase-like"/>
</dbReference>
<dbReference type="GO" id="GO:0045087">
    <property type="term" value="P:innate immune response"/>
    <property type="evidence" value="ECO:0007669"/>
    <property type="project" value="UniProtKB-KW"/>
</dbReference>
<dbReference type="OrthoDB" id="4781at2759"/>
<dbReference type="Pfam" id="PF15886">
    <property type="entry name" value="CBM39"/>
    <property type="match status" value="2"/>
</dbReference>
<feature type="compositionally biased region" description="Polar residues" evidence="8">
    <location>
        <begin position="144"/>
        <end position="169"/>
    </location>
</feature>
<feature type="region of interest" description="Disordered" evidence="8">
    <location>
        <begin position="143"/>
        <end position="172"/>
    </location>
</feature>
<gene>
    <name evidence="11" type="ORF">DCHRY22_LOCUS2956</name>
</gene>
<protein>
    <submittedName>
        <fullName evidence="11">(African queen) hypothetical protein</fullName>
    </submittedName>
</protein>
<dbReference type="InterPro" id="IPR035806">
    <property type="entry name" value="GH16_GRP_C"/>
</dbReference>
<dbReference type="FunFam" id="2.60.120.200:FF:000235">
    <property type="entry name" value="Beta-1,3-glucan-binding protein"/>
    <property type="match status" value="1"/>
</dbReference>
<name>A0A8J2QM36_9NEOP</name>
<dbReference type="InterPro" id="IPR050546">
    <property type="entry name" value="Glycosyl_Hydrlase_16"/>
</dbReference>
<accession>A0A8J2QM36</accession>
<dbReference type="GO" id="GO:0030246">
    <property type="term" value="F:carbohydrate binding"/>
    <property type="evidence" value="ECO:0007669"/>
    <property type="project" value="InterPro"/>
</dbReference>
<dbReference type="Gene3D" id="2.60.120.200">
    <property type="match status" value="2"/>
</dbReference>
<evidence type="ECO:0000256" key="4">
    <source>
        <dbReference type="ARBA" id="ARBA00022588"/>
    </source>
</evidence>
<evidence type="ECO:0000256" key="7">
    <source>
        <dbReference type="ARBA" id="ARBA00023180"/>
    </source>
</evidence>
<keyword evidence="6" id="KW-0391">Immunity</keyword>
<comment type="similarity">
    <text evidence="2">Belongs to the insect beta-1,3-glucan binding protein family.</text>
</comment>
<dbReference type="PANTHER" id="PTHR10963">
    <property type="entry name" value="GLYCOSYL HYDROLASE-RELATED"/>
    <property type="match status" value="1"/>
</dbReference>
<evidence type="ECO:0000256" key="1">
    <source>
        <dbReference type="ARBA" id="ARBA00004613"/>
    </source>
</evidence>
<dbReference type="GO" id="GO:0045088">
    <property type="term" value="P:regulation of innate immune response"/>
    <property type="evidence" value="ECO:0007669"/>
    <property type="project" value="UniProtKB-ARBA"/>
</dbReference>
<dbReference type="Proteomes" id="UP000789524">
    <property type="component" value="Unassembled WGS sequence"/>
</dbReference>
<evidence type="ECO:0000313" key="12">
    <source>
        <dbReference type="Proteomes" id="UP000789524"/>
    </source>
</evidence>
<dbReference type="SUPFAM" id="SSF49899">
    <property type="entry name" value="Concanavalin A-like lectins/glucanases"/>
    <property type="match status" value="2"/>
</dbReference>
<dbReference type="InterPro" id="IPR036116">
    <property type="entry name" value="FN3_sf"/>
</dbReference>
<dbReference type="GO" id="GO:0005576">
    <property type="term" value="C:extracellular region"/>
    <property type="evidence" value="ECO:0007669"/>
    <property type="project" value="UniProtKB-SubCell"/>
</dbReference>
<dbReference type="GO" id="GO:0004553">
    <property type="term" value="F:hydrolase activity, hydrolyzing O-glycosyl compounds"/>
    <property type="evidence" value="ECO:0007669"/>
    <property type="project" value="InterPro"/>
</dbReference>
<dbReference type="InterPro" id="IPR043030">
    <property type="entry name" value="BGBP_N_sf"/>
</dbReference>
<keyword evidence="4" id="KW-0399">Innate immunity</keyword>